<keyword evidence="8" id="KW-0130">Cell adhesion</keyword>
<dbReference type="GO" id="GO:0008305">
    <property type="term" value="C:integrin complex"/>
    <property type="evidence" value="ECO:0007669"/>
    <property type="project" value="TreeGrafter"/>
</dbReference>
<dbReference type="InterPro" id="IPR015812">
    <property type="entry name" value="Integrin_bsu"/>
</dbReference>
<comment type="subcellular location">
    <subcellularLocation>
        <location evidence="8">Cell membrane</location>
        <topology evidence="8">Single-pass type I membrane protein</topology>
    </subcellularLocation>
    <subcellularLocation>
        <location evidence="1">Membrane</location>
        <topology evidence="1">Single-pass type I membrane protein</topology>
    </subcellularLocation>
</comment>
<dbReference type="Gene3D" id="3.40.50.410">
    <property type="entry name" value="von Willebrand factor, type A domain"/>
    <property type="match status" value="1"/>
</dbReference>
<protein>
    <recommendedName>
        <fullName evidence="8">Integrin beta</fullName>
    </recommendedName>
</protein>
<dbReference type="GO" id="GO:0033627">
    <property type="term" value="P:cell adhesion mediated by integrin"/>
    <property type="evidence" value="ECO:0007669"/>
    <property type="project" value="TreeGrafter"/>
</dbReference>
<dbReference type="AlphaFoldDB" id="A0A482WGS4"/>
<dbReference type="Proteomes" id="UP000291343">
    <property type="component" value="Unassembled WGS sequence"/>
</dbReference>
<name>A0A482WGS4_LAOST</name>
<organism evidence="10 11">
    <name type="scientific">Laodelphax striatellus</name>
    <name type="common">Small brown planthopper</name>
    <name type="synonym">Delphax striatella</name>
    <dbReference type="NCBI Taxonomy" id="195883"/>
    <lineage>
        <taxon>Eukaryota</taxon>
        <taxon>Metazoa</taxon>
        <taxon>Ecdysozoa</taxon>
        <taxon>Arthropoda</taxon>
        <taxon>Hexapoda</taxon>
        <taxon>Insecta</taxon>
        <taxon>Pterygota</taxon>
        <taxon>Neoptera</taxon>
        <taxon>Paraneoptera</taxon>
        <taxon>Hemiptera</taxon>
        <taxon>Auchenorrhyncha</taxon>
        <taxon>Fulgoroidea</taxon>
        <taxon>Delphacidae</taxon>
        <taxon>Criomorphinae</taxon>
        <taxon>Laodelphax</taxon>
    </lineage>
</organism>
<dbReference type="EMBL" id="QKKF02036940">
    <property type="protein sequence ID" value="RZF32492.1"/>
    <property type="molecule type" value="Genomic_DNA"/>
</dbReference>
<keyword evidence="4 8" id="KW-0401">Integrin</keyword>
<keyword evidence="7" id="KW-0325">Glycoprotein</keyword>
<reference evidence="10 11" key="1">
    <citation type="journal article" date="2017" name="Gigascience">
        <title>Genome sequence of the small brown planthopper, Laodelphax striatellus.</title>
        <authorList>
            <person name="Zhu J."/>
            <person name="Jiang F."/>
            <person name="Wang X."/>
            <person name="Yang P."/>
            <person name="Bao Y."/>
            <person name="Zhao W."/>
            <person name="Wang W."/>
            <person name="Lu H."/>
            <person name="Wang Q."/>
            <person name="Cui N."/>
            <person name="Li J."/>
            <person name="Chen X."/>
            <person name="Luo L."/>
            <person name="Yu J."/>
            <person name="Kang L."/>
            <person name="Cui F."/>
        </authorList>
    </citation>
    <scope>NUCLEOTIDE SEQUENCE [LARGE SCALE GENOMIC DNA]</scope>
    <source>
        <strain evidence="10">Lst14</strain>
    </source>
</reference>
<evidence type="ECO:0000256" key="7">
    <source>
        <dbReference type="ARBA" id="ARBA00023180"/>
    </source>
</evidence>
<accession>A0A482WGS4</accession>
<dbReference type="InParanoid" id="A0A482WGS4"/>
<proteinExistence type="inferred from homology"/>
<dbReference type="STRING" id="195883.A0A482WGS4"/>
<evidence type="ECO:0000313" key="11">
    <source>
        <dbReference type="Proteomes" id="UP000291343"/>
    </source>
</evidence>
<evidence type="ECO:0000313" key="10">
    <source>
        <dbReference type="EMBL" id="RZF32492.1"/>
    </source>
</evidence>
<dbReference type="InterPro" id="IPR002369">
    <property type="entry name" value="Integrin_bsu_VWA"/>
</dbReference>
<comment type="caution">
    <text evidence="10">The sequence shown here is derived from an EMBL/GenBank/DDBJ whole genome shotgun (WGS) entry which is preliminary data.</text>
</comment>
<dbReference type="GO" id="GO:0007229">
    <property type="term" value="P:integrin-mediated signaling pathway"/>
    <property type="evidence" value="ECO:0007669"/>
    <property type="project" value="UniProtKB-KW"/>
</dbReference>
<dbReference type="GO" id="GO:0016477">
    <property type="term" value="P:cell migration"/>
    <property type="evidence" value="ECO:0007669"/>
    <property type="project" value="TreeGrafter"/>
</dbReference>
<feature type="domain" description="Integrin beta subunit VWA" evidence="9">
    <location>
        <begin position="1"/>
        <end position="68"/>
    </location>
</feature>
<evidence type="ECO:0000256" key="6">
    <source>
        <dbReference type="ARBA" id="ARBA00023157"/>
    </source>
</evidence>
<evidence type="ECO:0000256" key="2">
    <source>
        <dbReference type="ARBA" id="ARBA00007449"/>
    </source>
</evidence>
<dbReference type="SMR" id="A0A482WGS4"/>
<evidence type="ECO:0000256" key="1">
    <source>
        <dbReference type="ARBA" id="ARBA00004479"/>
    </source>
</evidence>
<dbReference type="GO" id="GO:0005925">
    <property type="term" value="C:focal adhesion"/>
    <property type="evidence" value="ECO:0007669"/>
    <property type="project" value="TreeGrafter"/>
</dbReference>
<evidence type="ECO:0000256" key="5">
    <source>
        <dbReference type="ARBA" id="ARBA00023136"/>
    </source>
</evidence>
<keyword evidence="11" id="KW-1185">Reference proteome</keyword>
<dbReference type="GO" id="GO:0098609">
    <property type="term" value="P:cell-cell adhesion"/>
    <property type="evidence" value="ECO:0007669"/>
    <property type="project" value="TreeGrafter"/>
</dbReference>
<evidence type="ECO:0000259" key="9">
    <source>
        <dbReference type="Pfam" id="PF00362"/>
    </source>
</evidence>
<dbReference type="GO" id="GO:0007160">
    <property type="term" value="P:cell-matrix adhesion"/>
    <property type="evidence" value="ECO:0007669"/>
    <property type="project" value="TreeGrafter"/>
</dbReference>
<dbReference type="PANTHER" id="PTHR10082:SF60">
    <property type="entry name" value="INTEGRIN BETA-PS"/>
    <property type="match status" value="1"/>
</dbReference>
<dbReference type="GO" id="GO:0005178">
    <property type="term" value="F:integrin binding"/>
    <property type="evidence" value="ECO:0007669"/>
    <property type="project" value="TreeGrafter"/>
</dbReference>
<sequence length="69" mass="7650">MQVMVCKEDIGWRDNSNRLVVYSTDSEYHRAGDGKLGGIVKPNDGQCHLENGIYTHASVLDYPSVSHVS</sequence>
<dbReference type="OrthoDB" id="410592at2759"/>
<dbReference type="PRINTS" id="PR01186">
    <property type="entry name" value="INTEGRINB"/>
</dbReference>
<dbReference type="Pfam" id="PF00362">
    <property type="entry name" value="Integrin_beta"/>
    <property type="match status" value="1"/>
</dbReference>
<evidence type="ECO:0000256" key="3">
    <source>
        <dbReference type="ARBA" id="ARBA00022692"/>
    </source>
</evidence>
<evidence type="ECO:0000256" key="4">
    <source>
        <dbReference type="ARBA" id="ARBA00023037"/>
    </source>
</evidence>
<dbReference type="SUPFAM" id="SSF53300">
    <property type="entry name" value="vWA-like"/>
    <property type="match status" value="1"/>
</dbReference>
<keyword evidence="5" id="KW-0472">Membrane</keyword>
<dbReference type="PANTHER" id="PTHR10082">
    <property type="entry name" value="INTEGRIN BETA SUBUNIT"/>
    <property type="match status" value="1"/>
</dbReference>
<keyword evidence="6" id="KW-1015">Disulfide bond</keyword>
<evidence type="ECO:0000256" key="8">
    <source>
        <dbReference type="RuleBase" id="RU000633"/>
    </source>
</evidence>
<gene>
    <name evidence="10" type="ORF">LSTR_LSTR015395</name>
</gene>
<keyword evidence="3 8" id="KW-0812">Transmembrane</keyword>
<dbReference type="GO" id="GO:0009986">
    <property type="term" value="C:cell surface"/>
    <property type="evidence" value="ECO:0007669"/>
    <property type="project" value="TreeGrafter"/>
</dbReference>
<comment type="similarity">
    <text evidence="2 8">Belongs to the integrin beta chain family.</text>
</comment>
<dbReference type="InterPro" id="IPR036465">
    <property type="entry name" value="vWFA_dom_sf"/>
</dbReference>